<evidence type="ECO:0000256" key="1">
    <source>
        <dbReference type="SAM" id="MobiDB-lite"/>
    </source>
</evidence>
<dbReference type="OrthoDB" id="3026831at2759"/>
<feature type="domain" description="Peptidase S50" evidence="2">
    <location>
        <begin position="420"/>
        <end position="443"/>
    </location>
</feature>
<gene>
    <name evidence="3" type="ORF">BDP27DRAFT_1424578</name>
</gene>
<dbReference type="Gene3D" id="3.10.20.90">
    <property type="entry name" value="Phosphatidylinositol 3-kinase Catalytic Subunit, Chain A, domain 1"/>
    <property type="match status" value="1"/>
</dbReference>
<sequence length="443" mass="49508">MGSHGFTISDSHFTNNAYYVSENRDSDTSSVSVYPRHKLRNWGVVRTRKNWTFNSAVAEKEGSGESVPVFVQTFEGRGAKQLFADTLEFSRGLVNGHHLNVIGISPNSTTEADSHYIVYERAHSRDSRRLLAAALMKGEKETTIMGLRTVYGITSALAYLSKVASSISLAQIEAENFDAFSDDSGRTMLCFTPNIVNTDMIKHPNGLPNRNDLDLCNSLIGKIFTEANHTIWSDEKNLTDIIQLPGQSPVRLIIIRVVTVVTAIKVKVLQSNCLKHQKSLDLPLSDISEVYGDFLLDSPFDASSSVPELPRRLGKGITSHKCKGYCREEVTFTPDAFKNTVVVFREPSLNERCLLCGTVITIEESLLASRRVIAASGPPVTVKVHFHEDIFIIQVSRVIEYDELVEKVGRKIRLSAPRRADGPIREQQRKFKRPLNNINQEDK</sequence>
<reference evidence="3" key="1">
    <citation type="submission" date="2020-11" db="EMBL/GenBank/DDBJ databases">
        <authorList>
            <consortium name="DOE Joint Genome Institute"/>
            <person name="Ahrendt S."/>
            <person name="Riley R."/>
            <person name="Andreopoulos W."/>
            <person name="Labutti K."/>
            <person name="Pangilinan J."/>
            <person name="Ruiz-Duenas F.J."/>
            <person name="Barrasa J.M."/>
            <person name="Sanchez-Garcia M."/>
            <person name="Camarero S."/>
            <person name="Miyauchi S."/>
            <person name="Serrano A."/>
            <person name="Linde D."/>
            <person name="Babiker R."/>
            <person name="Drula E."/>
            <person name="Ayuso-Fernandez I."/>
            <person name="Pacheco R."/>
            <person name="Padilla G."/>
            <person name="Ferreira P."/>
            <person name="Barriuso J."/>
            <person name="Kellner H."/>
            <person name="Castanera R."/>
            <person name="Alfaro M."/>
            <person name="Ramirez L."/>
            <person name="Pisabarro A.G."/>
            <person name="Kuo A."/>
            <person name="Tritt A."/>
            <person name="Lipzen A."/>
            <person name="He G."/>
            <person name="Yan M."/>
            <person name="Ng V."/>
            <person name="Cullen D."/>
            <person name="Martin F."/>
            <person name="Rosso M.-N."/>
            <person name="Henrissat B."/>
            <person name="Hibbett D."/>
            <person name="Martinez A.T."/>
            <person name="Grigoriev I.V."/>
        </authorList>
    </citation>
    <scope>NUCLEOTIDE SEQUENCE</scope>
    <source>
        <strain evidence="3">AH 40177</strain>
    </source>
</reference>
<evidence type="ECO:0000313" key="3">
    <source>
        <dbReference type="EMBL" id="KAF9065707.1"/>
    </source>
</evidence>
<feature type="region of interest" description="Disordered" evidence="1">
    <location>
        <begin position="419"/>
        <end position="443"/>
    </location>
</feature>
<comment type="caution">
    <text evidence="3">The sequence shown here is derived from an EMBL/GenBank/DDBJ whole genome shotgun (WGS) entry which is preliminary data.</text>
</comment>
<evidence type="ECO:0000313" key="4">
    <source>
        <dbReference type="Proteomes" id="UP000772434"/>
    </source>
</evidence>
<dbReference type="Proteomes" id="UP000772434">
    <property type="component" value="Unassembled WGS sequence"/>
</dbReference>
<name>A0A9P5PM58_9AGAR</name>
<organism evidence="3 4">
    <name type="scientific">Rhodocollybia butyracea</name>
    <dbReference type="NCBI Taxonomy" id="206335"/>
    <lineage>
        <taxon>Eukaryota</taxon>
        <taxon>Fungi</taxon>
        <taxon>Dikarya</taxon>
        <taxon>Basidiomycota</taxon>
        <taxon>Agaricomycotina</taxon>
        <taxon>Agaricomycetes</taxon>
        <taxon>Agaricomycetidae</taxon>
        <taxon>Agaricales</taxon>
        <taxon>Marasmiineae</taxon>
        <taxon>Omphalotaceae</taxon>
        <taxon>Rhodocollybia</taxon>
    </lineage>
</organism>
<protein>
    <recommendedName>
        <fullName evidence="2">Peptidase S50 domain-containing protein</fullName>
    </recommendedName>
</protein>
<feature type="compositionally biased region" description="Basic and acidic residues" evidence="1">
    <location>
        <begin position="419"/>
        <end position="429"/>
    </location>
</feature>
<dbReference type="AlphaFoldDB" id="A0A9P5PM58"/>
<dbReference type="EMBL" id="JADNRY010000099">
    <property type="protein sequence ID" value="KAF9065707.1"/>
    <property type="molecule type" value="Genomic_DNA"/>
</dbReference>
<evidence type="ECO:0000259" key="2">
    <source>
        <dbReference type="PROSITE" id="PS51548"/>
    </source>
</evidence>
<keyword evidence="4" id="KW-1185">Reference proteome</keyword>
<dbReference type="PROSITE" id="PS51548">
    <property type="entry name" value="BIRNAVIRUS_VP4_PRO"/>
    <property type="match status" value="1"/>
</dbReference>
<proteinExistence type="predicted"/>
<accession>A0A9P5PM58</accession>
<dbReference type="SUPFAM" id="SSF54277">
    <property type="entry name" value="CAD &amp; PB1 domains"/>
    <property type="match status" value="1"/>
</dbReference>
<dbReference type="InterPro" id="IPR025775">
    <property type="entry name" value="Birna_VP4_Prtase_dom"/>
</dbReference>